<name>A0A939KDQ9_9BURK</name>
<keyword evidence="2" id="KW-1185">Reference proteome</keyword>
<reference evidence="1" key="1">
    <citation type="submission" date="2021-03" db="EMBL/GenBank/DDBJ databases">
        <title>Comamonas denitrificans.</title>
        <authorList>
            <person name="Finster K."/>
        </authorList>
    </citation>
    <scope>NUCLEOTIDE SEQUENCE</scope>
    <source>
        <strain evidence="1">MM2021_4</strain>
    </source>
</reference>
<protein>
    <submittedName>
        <fullName evidence="1">Uncharacterized protein</fullName>
    </submittedName>
</protein>
<accession>A0A939KDQ9</accession>
<evidence type="ECO:0000313" key="1">
    <source>
        <dbReference type="EMBL" id="MBO1249619.1"/>
    </source>
</evidence>
<proteinExistence type="predicted"/>
<dbReference type="RefSeq" id="WP_207575139.1">
    <property type="nucleotide sequence ID" value="NZ_JAFNME010000012.1"/>
</dbReference>
<sequence>MAEYKMHADLLDWPTELQELRMLQAEALGWQPVAPGAYLHLAQPSAEGGATADAAQVVAVIDVVGVPDAAMAGLNVLLLGW</sequence>
<comment type="caution">
    <text evidence="1">The sequence shown here is derived from an EMBL/GenBank/DDBJ whole genome shotgun (WGS) entry which is preliminary data.</text>
</comment>
<organism evidence="1 2">
    <name type="scientific">Comamonas denitrificans</name>
    <dbReference type="NCBI Taxonomy" id="117506"/>
    <lineage>
        <taxon>Bacteria</taxon>
        <taxon>Pseudomonadati</taxon>
        <taxon>Pseudomonadota</taxon>
        <taxon>Betaproteobacteria</taxon>
        <taxon>Burkholderiales</taxon>
        <taxon>Comamonadaceae</taxon>
        <taxon>Comamonas</taxon>
    </lineage>
</organism>
<dbReference type="Proteomes" id="UP000664731">
    <property type="component" value="Unassembled WGS sequence"/>
</dbReference>
<gene>
    <name evidence="1" type="ORF">J1777_07210</name>
</gene>
<dbReference type="EMBL" id="JAFNME010000012">
    <property type="protein sequence ID" value="MBO1249619.1"/>
    <property type="molecule type" value="Genomic_DNA"/>
</dbReference>
<dbReference type="AlphaFoldDB" id="A0A939KDQ9"/>
<evidence type="ECO:0000313" key="2">
    <source>
        <dbReference type="Proteomes" id="UP000664731"/>
    </source>
</evidence>